<evidence type="ECO:0000256" key="1">
    <source>
        <dbReference type="ARBA" id="ARBA00022505"/>
    </source>
</evidence>
<dbReference type="EC" id="1.2.99.2" evidence="4"/>
<reference evidence="4 5" key="1">
    <citation type="submission" date="2006-01" db="EMBL/GenBank/DDBJ databases">
        <title>Complete sequence of Rhodopseudomonas palustris HaA2.</title>
        <authorList>
            <consortium name="US DOE Joint Genome Institute"/>
            <person name="Copeland A."/>
            <person name="Lucas S."/>
            <person name="Lapidus A."/>
            <person name="Barry K."/>
            <person name="Detter J.C."/>
            <person name="Glavina T."/>
            <person name="Hammon N."/>
            <person name="Israni S."/>
            <person name="Pitluck S."/>
            <person name="Chain P."/>
            <person name="Malfatti S."/>
            <person name="Shin M."/>
            <person name="Vergez L."/>
            <person name="Schmutz J."/>
            <person name="Larimer F."/>
            <person name="Land M."/>
            <person name="Hauser L."/>
            <person name="Pelletier D.A."/>
            <person name="Kyrpides N."/>
            <person name="Anderson I."/>
            <person name="Oda Y."/>
            <person name="Harwood C.S."/>
            <person name="Richardson P."/>
        </authorList>
    </citation>
    <scope>NUCLEOTIDE SEQUENCE [LARGE SCALE GENOMIC DNA]</scope>
    <source>
        <strain evidence="4 5">HaA2</strain>
    </source>
</reference>
<keyword evidence="5" id="KW-1185">Reference proteome</keyword>
<evidence type="ECO:0000313" key="4">
    <source>
        <dbReference type="EMBL" id="ABD07809.1"/>
    </source>
</evidence>
<accession>Q2IVF1</accession>
<keyword evidence="1" id="KW-0500">Molybdenum</keyword>
<dbReference type="EMBL" id="CP000250">
    <property type="protein sequence ID" value="ABD07809.1"/>
    <property type="molecule type" value="Genomic_DNA"/>
</dbReference>
<dbReference type="InterPro" id="IPR037165">
    <property type="entry name" value="AldOxase/xan_DH_Mopterin-bd_sf"/>
</dbReference>
<evidence type="ECO:0000256" key="2">
    <source>
        <dbReference type="ARBA" id="ARBA00023002"/>
    </source>
</evidence>
<evidence type="ECO:0000313" key="5">
    <source>
        <dbReference type="Proteomes" id="UP000008809"/>
    </source>
</evidence>
<dbReference type="HOGENOM" id="CLU_001681_2_0_5"/>
<sequence length="761" mass="82293">MNERVPLVGQPIERVEDPKLLRGLGSFVDDVHRDGMLHAAILRSSVAHGVIRRIDVTAARAMPGVHAVYTAEDIGAVPRIPVRLFPNEAMEPFRQPVIADGKVRFVGEPMAIVIADTPALAEDALELIEADIDPLPAVTRFEDEVAHDALLFEAHGSNRVFDYEVSRGEIDDTFETAPYTRRERLYVHRHTGITMETRGVVSEWDAAAGRMTSWGATKVPFANRKILAGMLDLPEEQVVMIEGNAGGSFGVRGEFFPEDFLVPFAARKIGRPVKWIEDRREHLLAVTHSRDVAADLEIACNRDGRILAIRARMQMNIGAYFRTSTTIAPRNVGQFMPGAYRVPRYRADVAVIASNKSPAGTYRGPGRFESDFFRERMFDLTADDLGIDRVEFRRRNLLTPEELPLAFPAIAPNPVVTELDSGAYEKVLDLCLAKAGWADKQHLQGKLVDGRYHGLAVGCFVEGGAAGPRESARMVLESDGTISLYVGSSAVGQGVETILMQIAADAMDLPLKAIRVFHGSTTYVKEGWGSYHSRSTVMGGNAVLLAAAEIKAQLLTAGAGLLQCAEQEVSYQAGRVAAQHGGSVGLKELAAKGIAFEATFHNTKHTYTYGSHVAHVAVDAETGHIEIVDYVAIEDAGRIINPLTLHGQAIGSIVQGLGGTLLEHFVYDDEGQMLSGSLADYLVPLATDYPNIRSSSIEMCPSPNHPLGAKGAGEGGTIPVGGILANAVAAALRDFDVQPKALPLSPDRIWRLVQAAAARPA</sequence>
<dbReference type="AlphaFoldDB" id="Q2IVF1"/>
<dbReference type="InterPro" id="IPR008274">
    <property type="entry name" value="AldOxase/xan_DH_MoCoBD1"/>
</dbReference>
<keyword evidence="2 4" id="KW-0560">Oxidoreductase</keyword>
<organism evidence="4 5">
    <name type="scientific">Rhodopseudomonas palustris (strain HaA2)</name>
    <dbReference type="NCBI Taxonomy" id="316058"/>
    <lineage>
        <taxon>Bacteria</taxon>
        <taxon>Pseudomonadati</taxon>
        <taxon>Pseudomonadota</taxon>
        <taxon>Alphaproteobacteria</taxon>
        <taxon>Hyphomicrobiales</taxon>
        <taxon>Nitrobacteraceae</taxon>
        <taxon>Rhodopseudomonas</taxon>
    </lineage>
</organism>
<dbReference type="KEGG" id="rpb:RPB_3111"/>
<name>Q2IVF1_RHOP2</name>
<dbReference type="eggNOG" id="COG1529">
    <property type="taxonomic scope" value="Bacteria"/>
</dbReference>
<dbReference type="PANTHER" id="PTHR11908">
    <property type="entry name" value="XANTHINE DEHYDROGENASE"/>
    <property type="match status" value="1"/>
</dbReference>
<dbReference type="Pfam" id="PF01315">
    <property type="entry name" value="Ald_Xan_dh_C"/>
    <property type="match status" value="1"/>
</dbReference>
<evidence type="ECO:0000259" key="3">
    <source>
        <dbReference type="SMART" id="SM01008"/>
    </source>
</evidence>
<dbReference type="Pfam" id="PF02738">
    <property type="entry name" value="MoCoBD_1"/>
    <property type="match status" value="1"/>
</dbReference>
<dbReference type="SMART" id="SM01008">
    <property type="entry name" value="Ald_Xan_dh_C"/>
    <property type="match status" value="1"/>
</dbReference>
<dbReference type="GO" id="GO:0005506">
    <property type="term" value="F:iron ion binding"/>
    <property type="evidence" value="ECO:0007669"/>
    <property type="project" value="InterPro"/>
</dbReference>
<dbReference type="STRING" id="316058.RPB_3111"/>
<dbReference type="InterPro" id="IPR036856">
    <property type="entry name" value="Ald_Oxase/Xan_DH_a/b_sf"/>
</dbReference>
<dbReference type="InterPro" id="IPR000674">
    <property type="entry name" value="Ald_Oxase/Xan_DH_a/b"/>
</dbReference>
<dbReference type="InterPro" id="IPR046867">
    <property type="entry name" value="AldOxase/xan_DH_MoCoBD2"/>
</dbReference>
<dbReference type="Gene3D" id="3.30.365.10">
    <property type="entry name" value="Aldehyde oxidase/xanthine dehydrogenase, molybdopterin binding domain"/>
    <property type="match status" value="4"/>
</dbReference>
<dbReference type="Pfam" id="PF20256">
    <property type="entry name" value="MoCoBD_2"/>
    <property type="match status" value="1"/>
</dbReference>
<protein>
    <submittedName>
        <fullName evidence="4">Carbon-monoxide dehydrogenase</fullName>
        <ecNumber evidence="4">1.2.99.2</ecNumber>
    </submittedName>
</protein>
<feature type="domain" description="Aldehyde oxidase/xanthine dehydrogenase a/b hammerhead" evidence="3">
    <location>
        <begin position="22"/>
        <end position="136"/>
    </location>
</feature>
<dbReference type="SUPFAM" id="SSF56003">
    <property type="entry name" value="Molybdenum cofactor-binding domain"/>
    <property type="match status" value="1"/>
</dbReference>
<gene>
    <name evidence="4" type="ordered locus">RPB_3111</name>
</gene>
<dbReference type="GO" id="GO:0016491">
    <property type="term" value="F:oxidoreductase activity"/>
    <property type="evidence" value="ECO:0007669"/>
    <property type="project" value="UniProtKB-KW"/>
</dbReference>
<proteinExistence type="predicted"/>
<dbReference type="SUPFAM" id="SSF54665">
    <property type="entry name" value="CO dehydrogenase molybdoprotein N-domain-like"/>
    <property type="match status" value="1"/>
</dbReference>
<dbReference type="Proteomes" id="UP000008809">
    <property type="component" value="Chromosome"/>
</dbReference>
<dbReference type="InterPro" id="IPR016208">
    <property type="entry name" value="Ald_Oxase/xanthine_DH-like"/>
</dbReference>
<dbReference type="RefSeq" id="WP_011441993.1">
    <property type="nucleotide sequence ID" value="NC_007778.1"/>
</dbReference>
<dbReference type="PANTHER" id="PTHR11908:SF132">
    <property type="entry name" value="ALDEHYDE OXIDASE 1-RELATED"/>
    <property type="match status" value="1"/>
</dbReference>
<dbReference type="Gene3D" id="3.90.1170.50">
    <property type="entry name" value="Aldehyde oxidase/xanthine dehydrogenase, a/b hammerhead"/>
    <property type="match status" value="1"/>
</dbReference>